<evidence type="ECO:0000256" key="1">
    <source>
        <dbReference type="ARBA" id="ARBA00004141"/>
    </source>
</evidence>
<name>A0A5B7TPR3_9FLAO</name>
<dbReference type="HAMAP" id="MF_00902">
    <property type="entry name" value="TatC"/>
    <property type="match status" value="1"/>
</dbReference>
<dbReference type="GO" id="GO:0043953">
    <property type="term" value="P:protein transport by the Tat complex"/>
    <property type="evidence" value="ECO:0007669"/>
    <property type="project" value="UniProtKB-UniRule"/>
</dbReference>
<proteinExistence type="inferred from homology"/>
<dbReference type="KEGG" id="fbe:FF125_10035"/>
<keyword evidence="3 5" id="KW-1133">Transmembrane helix</keyword>
<dbReference type="Pfam" id="PF00902">
    <property type="entry name" value="TatC"/>
    <property type="match status" value="1"/>
</dbReference>
<keyword evidence="4 5" id="KW-0472">Membrane</keyword>
<comment type="similarity">
    <text evidence="5">Belongs to the TatC family.</text>
</comment>
<feature type="transmembrane region" description="Helical" evidence="5">
    <location>
        <begin position="181"/>
        <end position="207"/>
    </location>
</feature>
<feature type="transmembrane region" description="Helical" evidence="5">
    <location>
        <begin position="97"/>
        <end position="116"/>
    </location>
</feature>
<dbReference type="GO" id="GO:0033281">
    <property type="term" value="C:TAT protein transport complex"/>
    <property type="evidence" value="ECO:0007669"/>
    <property type="project" value="UniProtKB-UniRule"/>
</dbReference>
<keyword evidence="5" id="KW-0811">Translocation</keyword>
<reference evidence="6 7" key="1">
    <citation type="submission" date="2019-05" db="EMBL/GenBank/DDBJ databases">
        <title>Algicella ahnfeltiae gen. nov., sp. nov., a novel marine bacterium of the family Flavobacteriaceae isolated from a red alga.</title>
        <authorList>
            <person name="Nedashkovskaya O.I."/>
            <person name="Kukhlevskiy A.D."/>
            <person name="Kim S.-G."/>
            <person name="Zhukova N.V."/>
            <person name="Mikhailov V.V."/>
        </authorList>
    </citation>
    <scope>NUCLEOTIDE SEQUENCE [LARGE SCALE GENOMIC DNA]</scope>
    <source>
        <strain evidence="6 7">10Alg115</strain>
    </source>
</reference>
<feature type="transmembrane region" description="Helical" evidence="5">
    <location>
        <begin position="137"/>
        <end position="161"/>
    </location>
</feature>
<evidence type="ECO:0000313" key="6">
    <source>
        <dbReference type="EMBL" id="QCX38755.1"/>
    </source>
</evidence>
<feature type="transmembrane region" description="Helical" evidence="5">
    <location>
        <begin position="30"/>
        <end position="53"/>
    </location>
</feature>
<evidence type="ECO:0000256" key="2">
    <source>
        <dbReference type="ARBA" id="ARBA00022692"/>
    </source>
</evidence>
<evidence type="ECO:0000256" key="4">
    <source>
        <dbReference type="ARBA" id="ARBA00023136"/>
    </source>
</evidence>
<dbReference type="RefSeq" id="WP_138949645.1">
    <property type="nucleotide sequence ID" value="NZ_CP040749.1"/>
</dbReference>
<keyword evidence="5" id="KW-0653">Protein transport</keyword>
<dbReference type="PANTHER" id="PTHR30371:SF0">
    <property type="entry name" value="SEC-INDEPENDENT PROTEIN TRANSLOCASE PROTEIN TATC, CHLOROPLASTIC-RELATED"/>
    <property type="match status" value="1"/>
</dbReference>
<dbReference type="OrthoDB" id="9777044at2"/>
<accession>A0A5B7TPR3</accession>
<dbReference type="GO" id="GO:0065002">
    <property type="term" value="P:intracellular protein transmembrane transport"/>
    <property type="evidence" value="ECO:0007669"/>
    <property type="project" value="TreeGrafter"/>
</dbReference>
<protein>
    <recommendedName>
        <fullName evidence="5">Sec-independent protein translocase protein TatC</fullName>
    </recommendedName>
</protein>
<keyword evidence="2 5" id="KW-0812">Transmembrane</keyword>
<comment type="subunit">
    <text evidence="5">Forms a complex with TatA.</text>
</comment>
<keyword evidence="5" id="KW-1003">Cell membrane</keyword>
<dbReference type="PRINTS" id="PR01840">
    <property type="entry name" value="TATCFAMILY"/>
</dbReference>
<dbReference type="InterPro" id="IPR002033">
    <property type="entry name" value="TatC"/>
</dbReference>
<sequence length="275" mass="31347">MAKKKTKEQKEMSFLDHLEVLRWTLVRSTLAVLVMSSIAFLMKSFIFDVIIFLPKDPQFITYRFLCNLSQRFGTDGLCIEEIPFIVQSRTMAGQFSAHIWTSITVGFIAAFPFILWEIWKFIKPALYVKERKHARSFIIISSLLFFLGVLFGYFLITPLSINFLGSYRVSMQVENNTDISSYIGLLRASVLAAGLIFEMPVIIYFLAKMGIVTPEFLRKYRKYAIVVLLLLAAIITPPDVVSQFIVAIPMAILYEVSIIIASVMARKARKRAAKA</sequence>
<evidence type="ECO:0000256" key="5">
    <source>
        <dbReference type="HAMAP-Rule" id="MF_00902"/>
    </source>
</evidence>
<dbReference type="PANTHER" id="PTHR30371">
    <property type="entry name" value="SEC-INDEPENDENT PROTEIN TRANSLOCASE PROTEIN TATC"/>
    <property type="match status" value="1"/>
</dbReference>
<organism evidence="6 7">
    <name type="scientific">Aureibaculum algae</name>
    <dbReference type="NCBI Taxonomy" id="2584122"/>
    <lineage>
        <taxon>Bacteria</taxon>
        <taxon>Pseudomonadati</taxon>
        <taxon>Bacteroidota</taxon>
        <taxon>Flavobacteriia</taxon>
        <taxon>Flavobacteriales</taxon>
        <taxon>Flavobacteriaceae</taxon>
        <taxon>Aureibaculum</taxon>
    </lineage>
</organism>
<keyword evidence="7" id="KW-1185">Reference proteome</keyword>
<keyword evidence="5" id="KW-0813">Transport</keyword>
<comment type="function">
    <text evidence="5">Part of the twin-arginine translocation (Tat) system that transports large folded proteins containing a characteristic twin-arginine motif in their signal peptide across membranes.</text>
</comment>
<evidence type="ECO:0000313" key="7">
    <source>
        <dbReference type="Proteomes" id="UP000306229"/>
    </source>
</evidence>
<evidence type="ECO:0000256" key="3">
    <source>
        <dbReference type="ARBA" id="ARBA00022989"/>
    </source>
</evidence>
<feature type="transmembrane region" description="Helical" evidence="5">
    <location>
        <begin position="244"/>
        <end position="265"/>
    </location>
</feature>
<dbReference type="EMBL" id="CP040749">
    <property type="protein sequence ID" value="QCX38755.1"/>
    <property type="molecule type" value="Genomic_DNA"/>
</dbReference>
<feature type="transmembrane region" description="Helical" evidence="5">
    <location>
        <begin position="219"/>
        <end position="238"/>
    </location>
</feature>
<dbReference type="Proteomes" id="UP000306229">
    <property type="component" value="Chromosome"/>
</dbReference>
<gene>
    <name evidence="5 6" type="primary">tatC</name>
    <name evidence="6" type="ORF">FF125_10035</name>
</gene>
<dbReference type="AlphaFoldDB" id="A0A5B7TPR3"/>
<dbReference type="NCBIfam" id="TIGR00945">
    <property type="entry name" value="tatC"/>
    <property type="match status" value="1"/>
</dbReference>
<comment type="subcellular location">
    <subcellularLocation>
        <location evidence="5">Cell membrane</location>
        <topology evidence="5">Multi-pass membrane protein</topology>
    </subcellularLocation>
    <subcellularLocation>
        <location evidence="1">Membrane</location>
        <topology evidence="1">Multi-pass membrane protein</topology>
    </subcellularLocation>
</comment>
<dbReference type="GO" id="GO:0009977">
    <property type="term" value="F:proton motive force dependent protein transmembrane transporter activity"/>
    <property type="evidence" value="ECO:0007669"/>
    <property type="project" value="TreeGrafter"/>
</dbReference>